<feature type="region of interest" description="Disordered" evidence="3">
    <location>
        <begin position="1"/>
        <end position="48"/>
    </location>
</feature>
<dbReference type="GO" id="GO:0005881">
    <property type="term" value="C:cytoplasmic microtubule"/>
    <property type="evidence" value="ECO:0007669"/>
    <property type="project" value="TreeGrafter"/>
</dbReference>
<evidence type="ECO:0000256" key="3">
    <source>
        <dbReference type="SAM" id="MobiDB-lite"/>
    </source>
</evidence>
<feature type="compositionally biased region" description="Low complexity" evidence="3">
    <location>
        <begin position="338"/>
        <end position="375"/>
    </location>
</feature>
<dbReference type="GO" id="GO:0016477">
    <property type="term" value="P:cell migration"/>
    <property type="evidence" value="ECO:0007669"/>
    <property type="project" value="TreeGrafter"/>
</dbReference>
<feature type="region of interest" description="Disordered" evidence="3">
    <location>
        <begin position="169"/>
        <end position="225"/>
    </location>
</feature>
<accession>A0A094ZPI3</accession>
<sequence>MHPCYNSSSMLSPPTVTTFHSSQSLSSPSQSAYHQSSTHDVSKPNSNEQYNLAHSRHHLYQNVILPSPSIQRFPNSSSNHFTHYSQSHIRTTTSYPSYDCYRNNSTHSQPNISSGLPIMGYPIALNSTKNYVVYETKNGPTQSIMNNTDETLQYTNPSVIMNIQSQIPHSQYREVSSQPSRRPRPPPPPPPPRSGSWIGKISASAPTINDNTTSRPCIQYDHEPPSSCTEIKVNTFSDNPTTTQYMNQQSCISQTFHTSPYSNTHSSVPNGSVGLNSYSNFNIKSQLLDNSHTDIPISKRSIQQEHQHRRQQQSHQQYQNQSIRISSSSNGDSCQPLTSTINASMTNTNNNSNEQRQQQNCQYSSKQSFINNNNNNNSRKEVIKALLNLLIWHHPETNFTENMNPSEIHTFHIFLLNWLTKADCLQTIPMNINTNMYVAQFSRRILTHLIRILYSDTVYEEETTIDDGQTIKDTEDEEDTMNVLTNEKEDDGINNNSNLNEFNQSLGYSYGKNNWTKIDDNTSEKTSCLTNYANTSTNNADNSSLISNSNNFSKINLTDSKILPPNTSLMELKAAAMEAIQKLAPLCQPDSKLYGRDMGIIQLLTSIHSYSLNLSERIAQTNNNNMNTGDNVTNNNETIENTIINRKCNNNNNTMLNIESCTVCPVAEVAALVRLSFDSMHRNAICELGGVHALISLLRIEQMMWSEYMNSYNNDTNSNNNTNNKTVLLLSSTSSSFIHNQNFVTLLENSLALRRYICMALTNLTYAAPENKAFICRLGFLGSVLRNSVSASVLRNLSWRTDSRSKAALRRVCAAKRLTIAAMSAQRESTLRTTLSALWNLSAHCSQNKRAVCR</sequence>
<dbReference type="GO" id="GO:0008017">
    <property type="term" value="F:microtubule binding"/>
    <property type="evidence" value="ECO:0007669"/>
    <property type="project" value="TreeGrafter"/>
</dbReference>
<comment type="similarity">
    <text evidence="1">Belongs to the adenomatous polyposis coli (APC) family.</text>
</comment>
<dbReference type="STRING" id="6185.A0A094ZPI3"/>
<organism evidence="4">
    <name type="scientific">Schistosoma haematobium</name>
    <name type="common">Blood fluke</name>
    <dbReference type="NCBI Taxonomy" id="6185"/>
    <lineage>
        <taxon>Eukaryota</taxon>
        <taxon>Metazoa</taxon>
        <taxon>Spiralia</taxon>
        <taxon>Lophotrochozoa</taxon>
        <taxon>Platyhelminthes</taxon>
        <taxon>Trematoda</taxon>
        <taxon>Digenea</taxon>
        <taxon>Strigeidida</taxon>
        <taxon>Schistosomatoidea</taxon>
        <taxon>Schistosomatidae</taxon>
        <taxon>Schistosoma</taxon>
    </lineage>
</organism>
<feature type="compositionally biased region" description="Polar residues" evidence="3">
    <location>
        <begin position="1"/>
        <end position="20"/>
    </location>
</feature>
<reference evidence="4" key="1">
    <citation type="journal article" date="2012" name="Nat. Genet.">
        <title>Whole-genome sequence of Schistosoma haematobium.</title>
        <authorList>
            <person name="Young N.D."/>
            <person name="Jex A.R."/>
            <person name="Li B."/>
            <person name="Liu S."/>
            <person name="Yang L."/>
            <person name="Xiong Z."/>
            <person name="Li Y."/>
            <person name="Cantacessi C."/>
            <person name="Hall R.S."/>
            <person name="Xu X."/>
            <person name="Chen F."/>
            <person name="Wu X."/>
            <person name="Zerlotini A."/>
            <person name="Oliveira G."/>
            <person name="Hofmann A."/>
            <person name="Zhang G."/>
            <person name="Fang X."/>
            <person name="Kang Y."/>
            <person name="Campbell B.E."/>
            <person name="Loukas A."/>
            <person name="Ranganathan S."/>
            <person name="Rollinson D."/>
            <person name="Rinaldi G."/>
            <person name="Brindley P.J."/>
            <person name="Yang H."/>
            <person name="Wang J."/>
            <person name="Wang J."/>
            <person name="Gasser R.B."/>
        </authorList>
    </citation>
    <scope>NUCLEOTIDE SEQUENCE [LARGE SCALE GENOMIC DNA]</scope>
</reference>
<evidence type="ECO:0000256" key="2">
    <source>
        <dbReference type="ARBA" id="ARBA00022687"/>
    </source>
</evidence>
<gene>
    <name evidence="4" type="ORF">MS3_04327</name>
</gene>
<dbReference type="GO" id="GO:0090090">
    <property type="term" value="P:negative regulation of canonical Wnt signaling pathway"/>
    <property type="evidence" value="ECO:0007669"/>
    <property type="project" value="TreeGrafter"/>
</dbReference>
<dbReference type="SUPFAM" id="SSF48371">
    <property type="entry name" value="ARM repeat"/>
    <property type="match status" value="1"/>
</dbReference>
<dbReference type="AlphaFoldDB" id="A0A094ZPI3"/>
<dbReference type="GO" id="GO:0016342">
    <property type="term" value="C:catenin complex"/>
    <property type="evidence" value="ECO:0007669"/>
    <property type="project" value="TreeGrafter"/>
</dbReference>
<dbReference type="PANTHER" id="PTHR12607:SF12">
    <property type="entry name" value="APC-LIKE, ISOFORM A-RELATED"/>
    <property type="match status" value="1"/>
</dbReference>
<feature type="compositionally biased region" description="Low complexity" evidence="3">
    <location>
        <begin position="313"/>
        <end position="330"/>
    </location>
</feature>
<dbReference type="InterPro" id="IPR026818">
    <property type="entry name" value="Apc_fam"/>
</dbReference>
<protein>
    <submittedName>
        <fullName evidence="4">Adenomatous polyposis coli protein</fullName>
    </submittedName>
</protein>
<keyword evidence="2" id="KW-0879">Wnt signaling pathway</keyword>
<dbReference type="GO" id="GO:0007026">
    <property type="term" value="P:negative regulation of microtubule depolymerization"/>
    <property type="evidence" value="ECO:0007669"/>
    <property type="project" value="TreeGrafter"/>
</dbReference>
<dbReference type="GO" id="GO:0045295">
    <property type="term" value="F:gamma-catenin binding"/>
    <property type="evidence" value="ECO:0007669"/>
    <property type="project" value="TreeGrafter"/>
</dbReference>
<feature type="compositionally biased region" description="Low complexity" evidence="3">
    <location>
        <begin position="21"/>
        <end position="36"/>
    </location>
</feature>
<name>A0A094ZPI3_SCHHA</name>
<dbReference type="GO" id="GO:0008013">
    <property type="term" value="F:beta-catenin binding"/>
    <property type="evidence" value="ECO:0007669"/>
    <property type="project" value="InterPro"/>
</dbReference>
<dbReference type="EMBL" id="KL250740">
    <property type="protein sequence ID" value="KGB36052.1"/>
    <property type="molecule type" value="Genomic_DNA"/>
</dbReference>
<feature type="compositionally biased region" description="Polar residues" evidence="3">
    <location>
        <begin position="204"/>
        <end position="216"/>
    </location>
</feature>
<dbReference type="GO" id="GO:0016055">
    <property type="term" value="P:Wnt signaling pathway"/>
    <property type="evidence" value="ECO:0007669"/>
    <property type="project" value="UniProtKB-KW"/>
</dbReference>
<dbReference type="InterPro" id="IPR016024">
    <property type="entry name" value="ARM-type_fold"/>
</dbReference>
<dbReference type="PANTHER" id="PTHR12607">
    <property type="entry name" value="ADENOMATOUS POLYPOSIS COLI PROTEIN FAMILY"/>
    <property type="match status" value="1"/>
</dbReference>
<proteinExistence type="inferred from homology"/>
<dbReference type="GO" id="GO:0001708">
    <property type="term" value="P:cell fate specification"/>
    <property type="evidence" value="ECO:0007669"/>
    <property type="project" value="TreeGrafter"/>
</dbReference>
<feature type="region of interest" description="Disordered" evidence="3">
    <location>
        <begin position="301"/>
        <end position="375"/>
    </location>
</feature>
<dbReference type="Gene3D" id="1.25.10.10">
    <property type="entry name" value="Leucine-rich Repeat Variant"/>
    <property type="match status" value="1"/>
</dbReference>
<dbReference type="GO" id="GO:0030877">
    <property type="term" value="C:beta-catenin destruction complex"/>
    <property type="evidence" value="ECO:0007669"/>
    <property type="project" value="TreeGrafter"/>
</dbReference>
<evidence type="ECO:0000256" key="1">
    <source>
        <dbReference type="ARBA" id="ARBA00009051"/>
    </source>
</evidence>
<evidence type="ECO:0000313" key="4">
    <source>
        <dbReference type="EMBL" id="KGB36052.1"/>
    </source>
</evidence>
<dbReference type="GO" id="GO:0007389">
    <property type="term" value="P:pattern specification process"/>
    <property type="evidence" value="ECO:0007669"/>
    <property type="project" value="TreeGrafter"/>
</dbReference>
<dbReference type="GO" id="GO:0007399">
    <property type="term" value="P:nervous system development"/>
    <property type="evidence" value="ECO:0007669"/>
    <property type="project" value="TreeGrafter"/>
</dbReference>
<dbReference type="InterPro" id="IPR011989">
    <property type="entry name" value="ARM-like"/>
</dbReference>